<feature type="region of interest" description="Disordered" evidence="1">
    <location>
        <begin position="179"/>
        <end position="221"/>
    </location>
</feature>
<proteinExistence type="predicted"/>
<feature type="compositionally biased region" description="Polar residues" evidence="1">
    <location>
        <begin position="21"/>
        <end position="33"/>
    </location>
</feature>
<dbReference type="EMBL" id="CM000146">
    <property type="protein sequence ID" value="EEE69969.1"/>
    <property type="molecule type" value="Genomic_DNA"/>
</dbReference>
<dbReference type="Proteomes" id="UP000007752">
    <property type="component" value="Chromosome 9"/>
</dbReference>
<dbReference type="PANTHER" id="PTHR47841:SF3">
    <property type="entry name" value="OS09G0492800 PROTEIN"/>
    <property type="match status" value="1"/>
</dbReference>
<dbReference type="PANTHER" id="PTHR47841">
    <property type="entry name" value="DIACYLGLYCEROL KINASE THETA-LIKE-RELATED"/>
    <property type="match status" value="1"/>
</dbReference>
<accession>B9G4C1</accession>
<reference evidence="2" key="1">
    <citation type="journal article" date="2005" name="PLoS Biol.">
        <title>The genomes of Oryza sativa: a history of duplications.</title>
        <authorList>
            <person name="Yu J."/>
            <person name="Wang J."/>
            <person name="Lin W."/>
            <person name="Li S."/>
            <person name="Li H."/>
            <person name="Zhou J."/>
            <person name="Ni P."/>
            <person name="Dong W."/>
            <person name="Hu S."/>
            <person name="Zeng C."/>
            <person name="Zhang J."/>
            <person name="Zhang Y."/>
            <person name="Li R."/>
            <person name="Xu Z."/>
            <person name="Li S."/>
            <person name="Li X."/>
            <person name="Zheng H."/>
            <person name="Cong L."/>
            <person name="Lin L."/>
            <person name="Yin J."/>
            <person name="Geng J."/>
            <person name="Li G."/>
            <person name="Shi J."/>
            <person name="Liu J."/>
            <person name="Lv H."/>
            <person name="Li J."/>
            <person name="Wang J."/>
            <person name="Deng Y."/>
            <person name="Ran L."/>
            <person name="Shi X."/>
            <person name="Wang X."/>
            <person name="Wu Q."/>
            <person name="Li C."/>
            <person name="Ren X."/>
            <person name="Wang J."/>
            <person name="Wang X."/>
            <person name="Li D."/>
            <person name="Liu D."/>
            <person name="Zhang X."/>
            <person name="Ji Z."/>
            <person name="Zhao W."/>
            <person name="Sun Y."/>
            <person name="Zhang Z."/>
            <person name="Bao J."/>
            <person name="Han Y."/>
            <person name="Dong L."/>
            <person name="Ji J."/>
            <person name="Chen P."/>
            <person name="Wu S."/>
            <person name="Liu J."/>
            <person name="Xiao Y."/>
            <person name="Bu D."/>
            <person name="Tan J."/>
            <person name="Yang L."/>
            <person name="Ye C."/>
            <person name="Zhang J."/>
            <person name="Xu J."/>
            <person name="Zhou Y."/>
            <person name="Yu Y."/>
            <person name="Zhang B."/>
            <person name="Zhuang S."/>
            <person name="Wei H."/>
            <person name="Liu B."/>
            <person name="Lei M."/>
            <person name="Yu H."/>
            <person name="Li Y."/>
            <person name="Xu H."/>
            <person name="Wei S."/>
            <person name="He X."/>
            <person name="Fang L."/>
            <person name="Zhang Z."/>
            <person name="Zhang Y."/>
            <person name="Huang X."/>
            <person name="Su Z."/>
            <person name="Tong W."/>
            <person name="Li J."/>
            <person name="Tong Z."/>
            <person name="Li S."/>
            <person name="Ye J."/>
            <person name="Wang L."/>
            <person name="Fang L."/>
            <person name="Lei T."/>
            <person name="Chen C."/>
            <person name="Chen H."/>
            <person name="Xu Z."/>
            <person name="Li H."/>
            <person name="Huang H."/>
            <person name="Zhang F."/>
            <person name="Xu H."/>
            <person name="Li N."/>
            <person name="Zhao C."/>
            <person name="Li S."/>
            <person name="Dong L."/>
            <person name="Huang Y."/>
            <person name="Li L."/>
            <person name="Xi Y."/>
            <person name="Qi Q."/>
            <person name="Li W."/>
            <person name="Zhang B."/>
            <person name="Hu W."/>
            <person name="Zhang Y."/>
            <person name="Tian X."/>
            <person name="Jiao Y."/>
            <person name="Liang X."/>
            <person name="Jin J."/>
            <person name="Gao L."/>
            <person name="Zheng W."/>
            <person name="Hao B."/>
            <person name="Liu S."/>
            <person name="Wang W."/>
            <person name="Yuan L."/>
            <person name="Cao M."/>
            <person name="McDermott J."/>
            <person name="Samudrala R."/>
            <person name="Wang J."/>
            <person name="Wong G.K."/>
            <person name="Yang H."/>
        </authorList>
    </citation>
    <scope>NUCLEOTIDE SEQUENCE [LARGE SCALE GENOMIC DNA]</scope>
</reference>
<evidence type="ECO:0000313" key="2">
    <source>
        <dbReference type="EMBL" id="EEE69969.1"/>
    </source>
</evidence>
<organism evidence="2">
    <name type="scientific">Oryza sativa subsp. japonica</name>
    <name type="common">Rice</name>
    <dbReference type="NCBI Taxonomy" id="39947"/>
    <lineage>
        <taxon>Eukaryota</taxon>
        <taxon>Viridiplantae</taxon>
        <taxon>Streptophyta</taxon>
        <taxon>Embryophyta</taxon>
        <taxon>Tracheophyta</taxon>
        <taxon>Spermatophyta</taxon>
        <taxon>Magnoliopsida</taxon>
        <taxon>Liliopsida</taxon>
        <taxon>Poales</taxon>
        <taxon>Poaceae</taxon>
        <taxon>BOP clade</taxon>
        <taxon>Oryzoideae</taxon>
        <taxon>Oryzeae</taxon>
        <taxon>Oryzinae</taxon>
        <taxon>Oryza</taxon>
        <taxon>Oryza sativa</taxon>
    </lineage>
</organism>
<evidence type="ECO:0000256" key="1">
    <source>
        <dbReference type="SAM" id="MobiDB-lite"/>
    </source>
</evidence>
<feature type="region of interest" description="Disordered" evidence="1">
    <location>
        <begin position="1"/>
        <end position="47"/>
    </location>
</feature>
<feature type="region of interest" description="Disordered" evidence="1">
    <location>
        <begin position="243"/>
        <end position="277"/>
    </location>
</feature>
<reference evidence="2" key="2">
    <citation type="submission" date="2008-12" db="EMBL/GenBank/DDBJ databases">
        <title>Improved gene annotation of the rice (Oryza sativa) genomes.</title>
        <authorList>
            <person name="Wang J."/>
            <person name="Li R."/>
            <person name="Fan W."/>
            <person name="Huang Q."/>
            <person name="Zhang J."/>
            <person name="Zhou Y."/>
            <person name="Hu Y."/>
            <person name="Zi S."/>
            <person name="Li J."/>
            <person name="Ni P."/>
            <person name="Zheng H."/>
            <person name="Zhang Y."/>
            <person name="Zhao M."/>
            <person name="Hao Q."/>
            <person name="McDermott J."/>
            <person name="Samudrala R."/>
            <person name="Kristiansen K."/>
            <person name="Wong G.K.-S."/>
        </authorList>
    </citation>
    <scope>NUCLEOTIDE SEQUENCE</scope>
</reference>
<name>B9G4C1_ORYSJ</name>
<dbReference type="InterPro" id="IPR046349">
    <property type="entry name" value="C1-like_sf"/>
</dbReference>
<dbReference type="AlphaFoldDB" id="B9G4C1"/>
<feature type="compositionally biased region" description="Low complexity" evidence="1">
    <location>
        <begin position="180"/>
        <end position="194"/>
    </location>
</feature>
<gene>
    <name evidence="2" type="ORF">OsJ_29861</name>
</gene>
<protein>
    <submittedName>
        <fullName evidence="2">Uncharacterized protein</fullName>
    </submittedName>
</protein>
<dbReference type="SUPFAM" id="SSF57889">
    <property type="entry name" value="Cysteine-rich domain"/>
    <property type="match status" value="1"/>
</dbReference>
<sequence>MSLKSREFSGRLPPPPSSSSDQQEQYYCSGQHQQRGEDGGGGGDGEMVHFSHPEHRLARFDFPYLFMCMGCKEYGAGKRFMCQLCGFQLHEFCALAPPSLHDHPFHPKHQHLLFFVKPEWRCSDRIVYRIIFFYPMWVLRCKCDICGKSVKGFSFRCTSCSFAMHPCCAAHVAEDGPAGGARAPSDAGAVAADAADGDTDVGRRRRRRRRRGDELRVPDVPAVPAAGGAVRVPVHAVRVLPARPVRQGRGERAVRSPPQSLKPPSPHHRDHVLQSSTSPMVSRIVDRWWPASSGHCLPHSKSAGNWRSSGTVVINNHNARPSPSTTSRATATLSSFVVNS</sequence>